<name>A0A7Y0L147_9FIRM</name>
<dbReference type="InterPro" id="IPR013149">
    <property type="entry name" value="ADH-like_C"/>
</dbReference>
<dbReference type="InterPro" id="IPR050129">
    <property type="entry name" value="Zn_alcohol_dh"/>
</dbReference>
<dbReference type="InterPro" id="IPR036291">
    <property type="entry name" value="NAD(P)-bd_dom_sf"/>
</dbReference>
<keyword evidence="1" id="KW-0560">Oxidoreductase</keyword>
<keyword evidence="6" id="KW-1185">Reference proteome</keyword>
<gene>
    <name evidence="5" type="ORF">HIJ39_03225</name>
</gene>
<dbReference type="InterPro" id="IPR011032">
    <property type="entry name" value="GroES-like_sf"/>
</dbReference>
<feature type="domain" description="Alcohol dehydrogenase-like C-terminal" evidence="3">
    <location>
        <begin position="140"/>
        <end position="265"/>
    </location>
</feature>
<dbReference type="Pfam" id="PF00107">
    <property type="entry name" value="ADH_zinc_N"/>
    <property type="match status" value="1"/>
</dbReference>
<evidence type="ECO:0000259" key="4">
    <source>
        <dbReference type="Pfam" id="PF08240"/>
    </source>
</evidence>
<proteinExistence type="predicted"/>
<dbReference type="InterPro" id="IPR013154">
    <property type="entry name" value="ADH-like_N"/>
</dbReference>
<evidence type="ECO:0000259" key="3">
    <source>
        <dbReference type="Pfam" id="PF00107"/>
    </source>
</evidence>
<dbReference type="Proteomes" id="UP000533476">
    <property type="component" value="Unassembled WGS sequence"/>
</dbReference>
<sequence length="307" mass="32845">MRTETVGICGSEVSAYLGHNELRVPPLVMGHEFSGRIEEDIPHRKLRAGDLVTVNPLVTCGICDDCRSGQRQYCSQRRLIGVDYPGAFASRLAVPPSQCYRVSDPVLGSLVEPLACAIRAGNQARITPNDAVLVIGAGIVGLLSAWVAHRRGARRVILADTNASRLRHGPSFGVDTVVDAANSDVGGAVHKLEPRGVDRVIDAVGFSATRNAAIKALRRGGRAVFLGLHENDSVLPGNGIVRDEFEIVGSFCYSDIEFQEAVEWMNGGALKPSAAWLDVRPASQGDAAFREQADGPAPFPKIVLQMS</sequence>
<protein>
    <submittedName>
        <fullName evidence="5">Alcohol dehydrogenase catalytic domain-containing protein</fullName>
    </submittedName>
</protein>
<comment type="caution">
    <text evidence="5">The sequence shown here is derived from an EMBL/GenBank/DDBJ whole genome shotgun (WGS) entry which is preliminary data.</text>
</comment>
<accession>A0A7Y0L147</accession>
<dbReference type="AlphaFoldDB" id="A0A7Y0L147"/>
<evidence type="ECO:0000256" key="2">
    <source>
        <dbReference type="SAM" id="Phobius"/>
    </source>
</evidence>
<dbReference type="SUPFAM" id="SSF50129">
    <property type="entry name" value="GroES-like"/>
    <property type="match status" value="1"/>
</dbReference>
<keyword evidence="2" id="KW-0812">Transmembrane</keyword>
<dbReference type="EMBL" id="JABBVZ010000007">
    <property type="protein sequence ID" value="NMP21368.1"/>
    <property type="molecule type" value="Genomic_DNA"/>
</dbReference>
<feature type="domain" description="Alcohol dehydrogenase-like N-terminal" evidence="4">
    <location>
        <begin position="2"/>
        <end position="103"/>
    </location>
</feature>
<dbReference type="Pfam" id="PF08240">
    <property type="entry name" value="ADH_N"/>
    <property type="match status" value="1"/>
</dbReference>
<feature type="transmembrane region" description="Helical" evidence="2">
    <location>
        <begin position="131"/>
        <end position="148"/>
    </location>
</feature>
<dbReference type="PANTHER" id="PTHR43401">
    <property type="entry name" value="L-THREONINE 3-DEHYDROGENASE"/>
    <property type="match status" value="1"/>
</dbReference>
<dbReference type="Gene3D" id="3.90.180.10">
    <property type="entry name" value="Medium-chain alcohol dehydrogenases, catalytic domain"/>
    <property type="match status" value="1"/>
</dbReference>
<evidence type="ECO:0000313" key="6">
    <source>
        <dbReference type="Proteomes" id="UP000533476"/>
    </source>
</evidence>
<dbReference type="Gene3D" id="3.40.50.720">
    <property type="entry name" value="NAD(P)-binding Rossmann-like Domain"/>
    <property type="match status" value="1"/>
</dbReference>
<evidence type="ECO:0000256" key="1">
    <source>
        <dbReference type="ARBA" id="ARBA00023002"/>
    </source>
</evidence>
<dbReference type="GO" id="GO:0016491">
    <property type="term" value="F:oxidoreductase activity"/>
    <property type="evidence" value="ECO:0007669"/>
    <property type="project" value="UniProtKB-KW"/>
</dbReference>
<keyword evidence="2" id="KW-1133">Transmembrane helix</keyword>
<reference evidence="5 6" key="1">
    <citation type="submission" date="2020-04" db="EMBL/GenBank/DDBJ databases">
        <authorList>
            <person name="Zhang R."/>
            <person name="Schippers A."/>
        </authorList>
    </citation>
    <scope>NUCLEOTIDE SEQUENCE [LARGE SCALE GENOMIC DNA]</scope>
    <source>
        <strain evidence="5 6">DSM 109850</strain>
    </source>
</reference>
<dbReference type="PANTHER" id="PTHR43401:SF2">
    <property type="entry name" value="L-THREONINE 3-DEHYDROGENASE"/>
    <property type="match status" value="1"/>
</dbReference>
<dbReference type="SUPFAM" id="SSF51735">
    <property type="entry name" value="NAD(P)-binding Rossmann-fold domains"/>
    <property type="match status" value="1"/>
</dbReference>
<evidence type="ECO:0000313" key="5">
    <source>
        <dbReference type="EMBL" id="NMP21368.1"/>
    </source>
</evidence>
<organism evidence="5 6">
    <name type="scientific">Sulfobacillus harzensis</name>
    <dbReference type="NCBI Taxonomy" id="2729629"/>
    <lineage>
        <taxon>Bacteria</taxon>
        <taxon>Bacillati</taxon>
        <taxon>Bacillota</taxon>
        <taxon>Clostridia</taxon>
        <taxon>Eubacteriales</taxon>
        <taxon>Clostridiales Family XVII. Incertae Sedis</taxon>
        <taxon>Sulfobacillus</taxon>
    </lineage>
</organism>
<keyword evidence="2" id="KW-0472">Membrane</keyword>